<keyword evidence="2" id="KW-1185">Reference proteome</keyword>
<dbReference type="Pfam" id="PF07004">
    <property type="entry name" value="SHIPPO-rpt"/>
    <property type="match status" value="1"/>
</dbReference>
<evidence type="ECO:0000313" key="2">
    <source>
        <dbReference type="Proteomes" id="UP000076502"/>
    </source>
</evidence>
<dbReference type="InterPro" id="IPR010736">
    <property type="entry name" value="SHIPPO-rpt"/>
</dbReference>
<sequence>SLLGPGPKYKLKTLVGYQEHCISKYRNPAYSFGNQFFPSKRCEIPGPKYLLPDPKRGGFSFGLIGRTFGTSCTPGPKYVLPSSKNPAFSLKFRTKYRGSCATPGPYYVKLPREGPAFFMGIRLPPLKCDPVPGPYSYTDKQCTPKYTILPRRDYKIVCHSPGPVYDIKPPKPTPAYSFGVRHSECAPPYIVECDDQC</sequence>
<dbReference type="Proteomes" id="UP000076502">
    <property type="component" value="Unassembled WGS sequence"/>
</dbReference>
<organism evidence="1 2">
    <name type="scientific">Dufourea novaeangliae</name>
    <name type="common">Sweat bee</name>
    <dbReference type="NCBI Taxonomy" id="178035"/>
    <lineage>
        <taxon>Eukaryota</taxon>
        <taxon>Metazoa</taxon>
        <taxon>Ecdysozoa</taxon>
        <taxon>Arthropoda</taxon>
        <taxon>Hexapoda</taxon>
        <taxon>Insecta</taxon>
        <taxon>Pterygota</taxon>
        <taxon>Neoptera</taxon>
        <taxon>Endopterygota</taxon>
        <taxon>Hymenoptera</taxon>
        <taxon>Apocrita</taxon>
        <taxon>Aculeata</taxon>
        <taxon>Apoidea</taxon>
        <taxon>Anthophila</taxon>
        <taxon>Halictidae</taxon>
        <taxon>Rophitinae</taxon>
        <taxon>Dufourea</taxon>
    </lineage>
</organism>
<gene>
    <name evidence="1" type="ORF">WN55_03154</name>
</gene>
<name>A0A154PJS5_DUFNO</name>
<accession>A0A154PJS5</accession>
<dbReference type="OrthoDB" id="429991at2759"/>
<dbReference type="EMBL" id="KQ434938">
    <property type="protein sequence ID" value="KZC12073.1"/>
    <property type="molecule type" value="Genomic_DNA"/>
</dbReference>
<dbReference type="AlphaFoldDB" id="A0A154PJS5"/>
<proteinExistence type="predicted"/>
<reference evidence="1 2" key="1">
    <citation type="submission" date="2015-07" db="EMBL/GenBank/DDBJ databases">
        <title>The genome of Dufourea novaeangliae.</title>
        <authorList>
            <person name="Pan H."/>
            <person name="Kapheim K."/>
        </authorList>
    </citation>
    <scope>NUCLEOTIDE SEQUENCE [LARGE SCALE GENOMIC DNA]</scope>
    <source>
        <strain evidence="1">0120121106</strain>
        <tissue evidence="1">Whole body</tissue>
    </source>
</reference>
<feature type="non-terminal residue" evidence="1">
    <location>
        <position position="1"/>
    </location>
</feature>
<protein>
    <submittedName>
        <fullName evidence="1">Outer dense fiber protein 3</fullName>
    </submittedName>
</protein>
<evidence type="ECO:0000313" key="1">
    <source>
        <dbReference type="EMBL" id="KZC12073.1"/>
    </source>
</evidence>